<organism evidence="4 5">
    <name type="scientific">Blautia wexlerae</name>
    <dbReference type="NCBI Taxonomy" id="418240"/>
    <lineage>
        <taxon>Bacteria</taxon>
        <taxon>Bacillati</taxon>
        <taxon>Bacillota</taxon>
        <taxon>Clostridia</taxon>
        <taxon>Lachnospirales</taxon>
        <taxon>Lachnospiraceae</taxon>
        <taxon>Blautia</taxon>
    </lineage>
</organism>
<proteinExistence type="inferred from homology"/>
<evidence type="ECO:0000259" key="3">
    <source>
        <dbReference type="Pfam" id="PF03389"/>
    </source>
</evidence>
<reference evidence="4 5" key="1">
    <citation type="journal article" date="2019" name="Nat. Med.">
        <title>A library of human gut bacterial isolates paired with longitudinal multiomics data enables mechanistic microbiome research.</title>
        <authorList>
            <person name="Poyet M."/>
            <person name="Groussin M."/>
            <person name="Gibbons S.M."/>
            <person name="Avila-Pacheco J."/>
            <person name="Jiang X."/>
            <person name="Kearney S.M."/>
            <person name="Perrotta A.R."/>
            <person name="Berdy B."/>
            <person name="Zhao S."/>
            <person name="Lieberman T.D."/>
            <person name="Swanson P.K."/>
            <person name="Smith M."/>
            <person name="Roesemann S."/>
            <person name="Alexander J.E."/>
            <person name="Rich S.A."/>
            <person name="Livny J."/>
            <person name="Vlamakis H."/>
            <person name="Clish C."/>
            <person name="Bullock K."/>
            <person name="Deik A."/>
            <person name="Scott J."/>
            <person name="Pierce K.A."/>
            <person name="Xavier R.J."/>
            <person name="Alm E.J."/>
        </authorList>
    </citation>
    <scope>NUCLEOTIDE SEQUENCE [LARGE SCALE GENOMIC DNA]</scope>
    <source>
        <strain evidence="4 5">BIOML-A1</strain>
    </source>
</reference>
<dbReference type="EMBL" id="WWVQ01000028">
    <property type="protein sequence ID" value="MZL33911.1"/>
    <property type="molecule type" value="Genomic_DNA"/>
</dbReference>
<dbReference type="AlphaFoldDB" id="A0A6L8T6A2"/>
<dbReference type="RefSeq" id="WP_161233870.1">
    <property type="nucleotide sequence ID" value="NZ_JANGDT010000061.1"/>
</dbReference>
<feature type="domain" description="MobA/MobL protein" evidence="3">
    <location>
        <begin position="19"/>
        <end position="248"/>
    </location>
</feature>
<evidence type="ECO:0000256" key="2">
    <source>
        <dbReference type="ARBA" id="ARBA00022971"/>
    </source>
</evidence>
<protein>
    <submittedName>
        <fullName evidence="4">MobA/MobL family protein</fullName>
    </submittedName>
</protein>
<comment type="caution">
    <text evidence="4">The sequence shown here is derived from an EMBL/GenBank/DDBJ whole genome shotgun (WGS) entry which is preliminary data.</text>
</comment>
<gene>
    <name evidence="4" type="ORF">GT728_12045</name>
</gene>
<evidence type="ECO:0000256" key="1">
    <source>
        <dbReference type="ARBA" id="ARBA00010873"/>
    </source>
</evidence>
<dbReference type="InterPro" id="IPR005053">
    <property type="entry name" value="MobA_MobL"/>
</dbReference>
<keyword evidence="2" id="KW-0184">Conjugation</keyword>
<dbReference type="NCBIfam" id="NF041496">
    <property type="entry name" value="MobQ"/>
    <property type="match status" value="1"/>
</dbReference>
<sequence length="343" mass="38888">MKNGTISSRASIVQRSKGQSAVEQSAYISRTSLYSDYYGMTYNRTAKEDLVGAGVLLPEHAPPEFEDRAVLWNSVEKNEKAKNAQLARSLKYSLPNEWDEATARQVMECFIKEQFVDKGMCADYGIHRSYNDKGQPNLHIHILLTLRPLNEDGTWGAKSRKEYVLDADGNRIPNASGKGYKSRKVNVIDWNEKGKAKEWRNAIADVINATNEKAGIAERVDPRSYKDRGIPLIPTIHLGERASALERKGIWTERGNINRAIEKYNAMIMKIYGFISELKEELKKGVFKFVFERKSRTEKDCIQSINQSFCTGTKIRDSDRIGDVAETKVRNGCKTDFSICTEI</sequence>
<comment type="similarity">
    <text evidence="1">Belongs to the MobA/MobL family.</text>
</comment>
<name>A0A6L8T6A2_9FIRM</name>
<dbReference type="Proteomes" id="UP000477285">
    <property type="component" value="Unassembled WGS sequence"/>
</dbReference>
<dbReference type="Pfam" id="PF03389">
    <property type="entry name" value="MobA_MobL"/>
    <property type="match status" value="1"/>
</dbReference>
<evidence type="ECO:0000313" key="4">
    <source>
        <dbReference type="EMBL" id="MZL33911.1"/>
    </source>
</evidence>
<evidence type="ECO:0000313" key="5">
    <source>
        <dbReference type="Proteomes" id="UP000477285"/>
    </source>
</evidence>
<dbReference type="Gene3D" id="3.30.930.30">
    <property type="match status" value="1"/>
</dbReference>
<accession>A0A6L8T6A2</accession>